<dbReference type="KEGG" id="mcui:G8O30_06085"/>
<reference evidence="1 2" key="1">
    <citation type="submission" date="2019-07" db="EMBL/GenBank/DDBJ databases">
        <title>Genome sequence of 2 isolates from Red Sea Mangroves.</title>
        <authorList>
            <person name="Sefrji F."/>
            <person name="Michoud G."/>
            <person name="Merlino G."/>
            <person name="Daffonchio D."/>
        </authorList>
    </citation>
    <scope>NUCLEOTIDE SEQUENCE [LARGE SCALE GENOMIC DNA]</scope>
    <source>
        <strain evidence="1 2">R1DC41</strain>
    </source>
</reference>
<protein>
    <submittedName>
        <fullName evidence="1">Spore gernimation protein GerT</fullName>
    </submittedName>
</protein>
<dbReference type="Proteomes" id="UP000593626">
    <property type="component" value="Chromosome"/>
</dbReference>
<accession>A0A7S8HFL6</accession>
<evidence type="ECO:0000313" key="1">
    <source>
        <dbReference type="EMBL" id="QPC46565.1"/>
    </source>
</evidence>
<dbReference type="InterPro" id="IPR008978">
    <property type="entry name" value="HSP20-like_chaperone"/>
</dbReference>
<dbReference type="EMBL" id="CP049742">
    <property type="protein sequence ID" value="QPC46565.1"/>
    <property type="molecule type" value="Genomic_DNA"/>
</dbReference>
<proteinExistence type="predicted"/>
<dbReference type="CDD" id="cd00298">
    <property type="entry name" value="ACD_sHsps_p23-like"/>
    <property type="match status" value="1"/>
</dbReference>
<dbReference type="SUPFAM" id="SSF49764">
    <property type="entry name" value="HSP20-like chaperones"/>
    <property type="match status" value="1"/>
</dbReference>
<keyword evidence="2" id="KW-1185">Reference proteome</keyword>
<dbReference type="Gene3D" id="2.60.40.790">
    <property type="match status" value="1"/>
</dbReference>
<organism evidence="1 2">
    <name type="scientific">Mangrovibacillus cuniculi</name>
    <dbReference type="NCBI Taxonomy" id="2593652"/>
    <lineage>
        <taxon>Bacteria</taxon>
        <taxon>Bacillati</taxon>
        <taxon>Bacillota</taxon>
        <taxon>Bacilli</taxon>
        <taxon>Bacillales</taxon>
        <taxon>Bacillaceae</taxon>
        <taxon>Mangrovibacillus</taxon>
    </lineage>
</organism>
<dbReference type="RefSeq" id="WP_239674089.1">
    <property type="nucleotide sequence ID" value="NZ_CP049742.1"/>
</dbReference>
<gene>
    <name evidence="1" type="ORF">G8O30_06085</name>
</gene>
<name>A0A7S8HFL6_9BACI</name>
<dbReference type="AlphaFoldDB" id="A0A7S8HFL6"/>
<sequence>MFPWKSLFPFQQKEIGGLLKPFNPNDVEQYIQSMMGKAMQGNFGQSDSSSGVKASDGHHDNIEVFETHEHVFVKVKKSEEDMKDLRVFHTSNQAILSSKEREEEQTIITLPSLVHRKGCIAKYRDGLLVLTFTKQDDMQFSEVDIRE</sequence>
<evidence type="ECO:0000313" key="2">
    <source>
        <dbReference type="Proteomes" id="UP000593626"/>
    </source>
</evidence>